<dbReference type="Proteomes" id="UP001516472">
    <property type="component" value="Unassembled WGS sequence"/>
</dbReference>
<feature type="compositionally biased region" description="Polar residues" evidence="1">
    <location>
        <begin position="685"/>
        <end position="694"/>
    </location>
</feature>
<accession>A0ABR9PVY9</accession>
<feature type="region of interest" description="Disordered" evidence="1">
    <location>
        <begin position="380"/>
        <end position="451"/>
    </location>
</feature>
<feature type="compositionally biased region" description="Basic and acidic residues" evidence="1">
    <location>
        <begin position="728"/>
        <end position="742"/>
    </location>
</feature>
<evidence type="ECO:0000256" key="1">
    <source>
        <dbReference type="SAM" id="MobiDB-lite"/>
    </source>
</evidence>
<feature type="region of interest" description="Disordered" evidence="1">
    <location>
        <begin position="313"/>
        <end position="337"/>
    </location>
</feature>
<dbReference type="RefSeq" id="WP_193429197.1">
    <property type="nucleotide sequence ID" value="NZ_CBCSIP010000400.1"/>
</dbReference>
<proteinExistence type="predicted"/>
<sequence>MDERKGVTLSYLRELARKYLREGSGTSRGREFVTALAERVPALGRLARLAGISVSQRGSGDVGGEERKLDSGPVRGAPPESVPLPAPDLSGAQEAEPRELSSEPITQPSGEPRTRPAQVVTFPARAKSRREPDDEDTLPMSPEAPTPRPSSAPKTDAAPQAVAGAVPAPASEPPHAAEPLMEGFFVTKIAGQAEARRHHLLEEQAPRLPPADTTPEQQEHLGVLPLDYQDDAMVLLARDPHTLFVLWDFSDASRKRALDGLPSPRAVLKVFDGEGVSREVDFALESRSYYLQGLSPGRTYRVEAHFVGADGRSRRIGHSSNRATLPPAGPSSDTSIRFLRMPPPPVVHRARAEDAPVVPTRAAEPQEREYVTWRRVSLPGSAGMRDVPEVHRERIETPRAPGASDQRYGAGAHLETGPRAPGASDQRYEEAASGGQGQVLAPPRAPGASDQRYLSVERASGASDQRYGQAGSAVGHRYLEVPRAPGASEQRYGQSLLPGGVSEYRYLEVSSRAAGASDQRYVAGGGQGASDQKYIDVPRAPGASDQRYLTVPSVPGASDQKYLTVPRAAGASDQRYLTVERASGASDQQYLTVPRAAGASDQRYLSVERASGASDQQYLTVPRAAGASEQRHLSAERASGASEQQPAMAPRTAGTSETRYLGDTVLSPRAPVAPRPEPVRGASAPFSSTDSRAQAVSLPASTRVAEPEAPTDPWALSVARGPSASEQRALDKAREAAEEARRAPPASAPPGVPAPPSETPVAAKAAPAVDTAPSSQNAPVPAAVSTPPATAPSKPASPDAKSSHSKSRRNSRRGRS</sequence>
<feature type="compositionally biased region" description="Basic residues" evidence="1">
    <location>
        <begin position="803"/>
        <end position="816"/>
    </location>
</feature>
<organism evidence="2 3">
    <name type="scientific">Corallococcus soli</name>
    <dbReference type="NCBI Taxonomy" id="2710757"/>
    <lineage>
        <taxon>Bacteria</taxon>
        <taxon>Pseudomonadati</taxon>
        <taxon>Myxococcota</taxon>
        <taxon>Myxococcia</taxon>
        <taxon>Myxococcales</taxon>
        <taxon>Cystobacterineae</taxon>
        <taxon>Myxococcaceae</taxon>
        <taxon>Corallococcus</taxon>
    </lineage>
</organism>
<name>A0ABR9PVY9_9BACT</name>
<dbReference type="EMBL" id="JAAIYO010000010">
    <property type="protein sequence ID" value="MBE4752004.1"/>
    <property type="molecule type" value="Genomic_DNA"/>
</dbReference>
<feature type="compositionally biased region" description="Low complexity" evidence="1">
    <location>
        <begin position="157"/>
        <end position="176"/>
    </location>
</feature>
<protein>
    <submittedName>
        <fullName evidence="2">DUF4912 domain-containing protein</fullName>
    </submittedName>
</protein>
<feature type="compositionally biased region" description="Pro residues" evidence="1">
    <location>
        <begin position="746"/>
        <end position="758"/>
    </location>
</feature>
<feature type="region of interest" description="Disordered" evidence="1">
    <location>
        <begin position="51"/>
        <end position="176"/>
    </location>
</feature>
<feature type="compositionally biased region" description="Basic and acidic residues" evidence="1">
    <location>
        <begin position="386"/>
        <end position="397"/>
    </location>
</feature>
<gene>
    <name evidence="2" type="ORF">G4177_27940</name>
</gene>
<comment type="caution">
    <text evidence="2">The sequence shown here is derived from an EMBL/GenBank/DDBJ whole genome shotgun (WGS) entry which is preliminary data.</text>
</comment>
<dbReference type="InterPro" id="IPR032585">
    <property type="entry name" value="DUF4912"/>
</dbReference>
<dbReference type="Pfam" id="PF16258">
    <property type="entry name" value="DUF4912"/>
    <property type="match status" value="1"/>
</dbReference>
<evidence type="ECO:0000313" key="2">
    <source>
        <dbReference type="EMBL" id="MBE4752004.1"/>
    </source>
</evidence>
<feature type="region of interest" description="Disordered" evidence="1">
    <location>
        <begin position="624"/>
        <end position="816"/>
    </location>
</feature>
<keyword evidence="3" id="KW-1185">Reference proteome</keyword>
<reference evidence="2 3" key="1">
    <citation type="submission" date="2020-02" db="EMBL/GenBank/DDBJ databases">
        <authorList>
            <person name="Babadi Z.K."/>
            <person name="Risdian C."/>
            <person name="Ebrahimipour G.H."/>
            <person name="Wink J."/>
        </authorList>
    </citation>
    <scope>NUCLEOTIDE SEQUENCE [LARGE SCALE GENOMIC DNA]</scope>
    <source>
        <strain evidence="2 3">ZKHCc1 1396</strain>
    </source>
</reference>
<feature type="compositionally biased region" description="Low complexity" evidence="1">
    <location>
        <begin position="759"/>
        <end position="800"/>
    </location>
</feature>
<evidence type="ECO:0000313" key="3">
    <source>
        <dbReference type="Proteomes" id="UP001516472"/>
    </source>
</evidence>